<dbReference type="InterPro" id="IPR051024">
    <property type="entry name" value="GlcNAc_Chitin_IntDeg"/>
</dbReference>
<feature type="domain" description="Chitin-binding type-4" evidence="5">
    <location>
        <begin position="38"/>
        <end position="203"/>
    </location>
</feature>
<keyword evidence="7" id="KW-1185">Reference proteome</keyword>
<evidence type="ECO:0000256" key="1">
    <source>
        <dbReference type="ARBA" id="ARBA00004613"/>
    </source>
</evidence>
<evidence type="ECO:0000259" key="5">
    <source>
        <dbReference type="Pfam" id="PF03067"/>
    </source>
</evidence>
<comment type="subcellular location">
    <subcellularLocation>
        <location evidence="1">Secreted</location>
    </subcellularLocation>
</comment>
<feature type="compositionally biased region" description="Low complexity" evidence="4">
    <location>
        <begin position="70"/>
        <end position="83"/>
    </location>
</feature>
<evidence type="ECO:0000256" key="2">
    <source>
        <dbReference type="ARBA" id="ARBA00022525"/>
    </source>
</evidence>
<dbReference type="OrthoDB" id="2702399at2"/>
<dbReference type="EMBL" id="NOWF01000007">
    <property type="protein sequence ID" value="OYD07173.1"/>
    <property type="molecule type" value="Genomic_DNA"/>
</dbReference>
<comment type="caution">
    <text evidence="6">The sequence shown here is derived from an EMBL/GenBank/DDBJ whole genome shotgun (WGS) entry which is preliminary data.</text>
</comment>
<sequence>MKPCPFRSRTMSKISPLFVAFAIVVAGTIMFAESASAHGYIESPGSRAYLCQQGINANCGQIQWEPHSVEGPGSFPESGPPDGQIASGGNTRFSELDAQSSDRWEKVNMSGGSNTFTWNLTAAHSTKEWKYYITKKDWDPNQPLTRADLEAEPFCYYNDGGARPPFSVTHQCNVPTDRSGYHLILAVWEIADTSNAFYQVIDVNLNNRSHAVPSHLVPNPNINKTVQLGFSQQP</sequence>
<protein>
    <submittedName>
        <fullName evidence="6">Chitin-binding protein</fullName>
    </submittedName>
</protein>
<dbReference type="InterPro" id="IPR004302">
    <property type="entry name" value="Cellulose/chitin-bd_N"/>
</dbReference>
<keyword evidence="2" id="KW-0964">Secreted</keyword>
<proteinExistence type="predicted"/>
<dbReference type="PANTHER" id="PTHR34823">
    <property type="entry name" value="GLCNAC-BINDING PROTEIN A"/>
    <property type="match status" value="1"/>
</dbReference>
<accession>A0A235B4H1</accession>
<keyword evidence="3" id="KW-0732">Signal</keyword>
<dbReference type="CDD" id="cd21177">
    <property type="entry name" value="LPMO_AA10"/>
    <property type="match status" value="1"/>
</dbReference>
<reference evidence="6 7" key="1">
    <citation type="submission" date="2017-07" db="EMBL/GenBank/DDBJ databases">
        <title>The genome sequence of Paludifilum halophilum highlights mechanisms for microbial adaptation to high salt environemnts.</title>
        <authorList>
            <person name="Belbahri L."/>
        </authorList>
    </citation>
    <scope>NUCLEOTIDE SEQUENCE [LARGE SCALE GENOMIC DNA]</scope>
    <source>
        <strain evidence="6 7">DSM 102817</strain>
    </source>
</reference>
<dbReference type="InterPro" id="IPR014756">
    <property type="entry name" value="Ig_E-set"/>
</dbReference>
<dbReference type="Pfam" id="PF03067">
    <property type="entry name" value="LPMO_10"/>
    <property type="match status" value="1"/>
</dbReference>
<evidence type="ECO:0000256" key="4">
    <source>
        <dbReference type="SAM" id="MobiDB-lite"/>
    </source>
</evidence>
<dbReference type="FunFam" id="2.70.50.50:FF:000001">
    <property type="entry name" value="Chitin-binding protein"/>
    <property type="match status" value="1"/>
</dbReference>
<dbReference type="PANTHER" id="PTHR34823:SF1">
    <property type="entry name" value="CHITIN-BINDING TYPE-4 DOMAIN-CONTAINING PROTEIN"/>
    <property type="match status" value="1"/>
</dbReference>
<evidence type="ECO:0000256" key="3">
    <source>
        <dbReference type="ARBA" id="ARBA00022729"/>
    </source>
</evidence>
<evidence type="ECO:0000313" key="6">
    <source>
        <dbReference type="EMBL" id="OYD07173.1"/>
    </source>
</evidence>
<dbReference type="SUPFAM" id="SSF81296">
    <property type="entry name" value="E set domains"/>
    <property type="match status" value="1"/>
</dbReference>
<evidence type="ECO:0000313" key="7">
    <source>
        <dbReference type="Proteomes" id="UP000215459"/>
    </source>
</evidence>
<dbReference type="Proteomes" id="UP000215459">
    <property type="component" value="Unassembled WGS sequence"/>
</dbReference>
<organism evidence="6 7">
    <name type="scientific">Paludifilum halophilum</name>
    <dbReference type="NCBI Taxonomy" id="1642702"/>
    <lineage>
        <taxon>Bacteria</taxon>
        <taxon>Bacillati</taxon>
        <taxon>Bacillota</taxon>
        <taxon>Bacilli</taxon>
        <taxon>Bacillales</taxon>
        <taxon>Thermoactinomycetaceae</taxon>
        <taxon>Paludifilum</taxon>
    </lineage>
</organism>
<dbReference type="GO" id="GO:0005576">
    <property type="term" value="C:extracellular region"/>
    <property type="evidence" value="ECO:0007669"/>
    <property type="project" value="UniProtKB-SubCell"/>
</dbReference>
<dbReference type="AlphaFoldDB" id="A0A235B4H1"/>
<feature type="region of interest" description="Disordered" evidence="4">
    <location>
        <begin position="66"/>
        <end position="90"/>
    </location>
</feature>
<name>A0A235B4H1_9BACL</name>
<dbReference type="Gene3D" id="2.70.50.50">
    <property type="entry name" value="chitin-binding protein cbp21"/>
    <property type="match status" value="1"/>
</dbReference>
<gene>
    <name evidence="6" type="ORF">CHM34_12355</name>
</gene>